<dbReference type="AlphaFoldDB" id="A0A412WW06"/>
<dbReference type="Proteomes" id="UP000283589">
    <property type="component" value="Unassembled WGS sequence"/>
</dbReference>
<sequence>MKRRFSYTLAASTLVEMLIVIIVSGILFIALFDGVNLVRRYTNRLNKTLAAGNSLLDSYQQLDHLFLSCDSVIGGPESFCFYKSGERLVLVEHRDSLLVCTRSIGVDTLFREVEEIRIVPVRDIPVPVDSLGVRFRSRGKLYYFEFGRARDPQNEWRQEALSVENQFKKEEYDDME</sequence>
<protein>
    <submittedName>
        <fullName evidence="2">Type II secretion system protein</fullName>
    </submittedName>
</protein>
<accession>A0A412WW06</accession>
<evidence type="ECO:0000256" key="1">
    <source>
        <dbReference type="SAM" id="Phobius"/>
    </source>
</evidence>
<evidence type="ECO:0000313" key="3">
    <source>
        <dbReference type="Proteomes" id="UP000283589"/>
    </source>
</evidence>
<dbReference type="RefSeq" id="WP_118261276.1">
    <property type="nucleotide sequence ID" value="NZ_CALBWO010000056.1"/>
</dbReference>
<reference evidence="2 3" key="1">
    <citation type="submission" date="2018-08" db="EMBL/GenBank/DDBJ databases">
        <title>A genome reference for cultivated species of the human gut microbiota.</title>
        <authorList>
            <person name="Zou Y."/>
            <person name="Xue W."/>
            <person name="Luo G."/>
        </authorList>
    </citation>
    <scope>NUCLEOTIDE SEQUENCE [LARGE SCALE GENOMIC DNA]</scope>
    <source>
        <strain evidence="2 3">AF14-49</strain>
    </source>
</reference>
<gene>
    <name evidence="2" type="ORF">DWW18_16805</name>
</gene>
<proteinExistence type="predicted"/>
<dbReference type="EMBL" id="QRZA01000030">
    <property type="protein sequence ID" value="RGV31581.1"/>
    <property type="molecule type" value="Genomic_DNA"/>
</dbReference>
<keyword evidence="1" id="KW-1133">Transmembrane helix</keyword>
<dbReference type="STRING" id="1121130.GCA_000519105_03546"/>
<name>A0A412WW06_9BACT</name>
<comment type="caution">
    <text evidence="2">The sequence shown here is derived from an EMBL/GenBank/DDBJ whole genome shotgun (WGS) entry which is preliminary data.</text>
</comment>
<keyword evidence="1" id="KW-0812">Transmembrane</keyword>
<organism evidence="2 3">
    <name type="scientific">Butyricimonas virosa</name>
    <dbReference type="NCBI Taxonomy" id="544645"/>
    <lineage>
        <taxon>Bacteria</taxon>
        <taxon>Pseudomonadati</taxon>
        <taxon>Bacteroidota</taxon>
        <taxon>Bacteroidia</taxon>
        <taxon>Bacteroidales</taxon>
        <taxon>Odoribacteraceae</taxon>
        <taxon>Butyricimonas</taxon>
    </lineage>
</organism>
<evidence type="ECO:0000313" key="2">
    <source>
        <dbReference type="EMBL" id="RGV31581.1"/>
    </source>
</evidence>
<feature type="transmembrane region" description="Helical" evidence="1">
    <location>
        <begin position="7"/>
        <end position="32"/>
    </location>
</feature>
<keyword evidence="1" id="KW-0472">Membrane</keyword>